<name>A0A8E2E834_9PEZI</name>
<organism evidence="2 3">
    <name type="scientific">Lepidopterella palustris CBS 459.81</name>
    <dbReference type="NCBI Taxonomy" id="1314670"/>
    <lineage>
        <taxon>Eukaryota</taxon>
        <taxon>Fungi</taxon>
        <taxon>Dikarya</taxon>
        <taxon>Ascomycota</taxon>
        <taxon>Pezizomycotina</taxon>
        <taxon>Dothideomycetes</taxon>
        <taxon>Pleosporomycetidae</taxon>
        <taxon>Mytilinidiales</taxon>
        <taxon>Argynnaceae</taxon>
        <taxon>Lepidopterella</taxon>
    </lineage>
</organism>
<sequence length="180" mass="20431">MSPNFKNWNGSLNSREDDMESSNRIRADILIHDTRTGSPIVAIQSTRKRTSIVFITMRRQEWVSVASMTAHFAWTMGSHRILSMPDATAANANTSLRRVSLLKKWWRVWGGWTLESLNWACVLGEKYGCEGLVEKPYGETGEDDQQWSPYSGTEDILTHGNCQHYGATMRKEIDKSADTT</sequence>
<evidence type="ECO:0000313" key="2">
    <source>
        <dbReference type="EMBL" id="OCK79116.1"/>
    </source>
</evidence>
<dbReference type="AlphaFoldDB" id="A0A8E2E834"/>
<gene>
    <name evidence="2" type="ORF">K432DRAFT_444141</name>
</gene>
<protein>
    <submittedName>
        <fullName evidence="2">Uncharacterized protein</fullName>
    </submittedName>
</protein>
<dbReference type="Proteomes" id="UP000250266">
    <property type="component" value="Unassembled WGS sequence"/>
</dbReference>
<feature type="compositionally biased region" description="Polar residues" evidence="1">
    <location>
        <begin position="1"/>
        <end position="13"/>
    </location>
</feature>
<evidence type="ECO:0000256" key="1">
    <source>
        <dbReference type="SAM" id="MobiDB-lite"/>
    </source>
</evidence>
<evidence type="ECO:0000313" key="3">
    <source>
        <dbReference type="Proteomes" id="UP000250266"/>
    </source>
</evidence>
<accession>A0A8E2E834</accession>
<dbReference type="EMBL" id="KV745022">
    <property type="protein sequence ID" value="OCK79116.1"/>
    <property type="molecule type" value="Genomic_DNA"/>
</dbReference>
<feature type="region of interest" description="Disordered" evidence="1">
    <location>
        <begin position="1"/>
        <end position="20"/>
    </location>
</feature>
<keyword evidence="3" id="KW-1185">Reference proteome</keyword>
<reference evidence="2 3" key="1">
    <citation type="journal article" date="2016" name="Nat. Commun.">
        <title>Ectomycorrhizal ecology is imprinted in the genome of the dominant symbiotic fungus Cenococcum geophilum.</title>
        <authorList>
            <consortium name="DOE Joint Genome Institute"/>
            <person name="Peter M."/>
            <person name="Kohler A."/>
            <person name="Ohm R.A."/>
            <person name="Kuo A."/>
            <person name="Krutzmann J."/>
            <person name="Morin E."/>
            <person name="Arend M."/>
            <person name="Barry K.W."/>
            <person name="Binder M."/>
            <person name="Choi C."/>
            <person name="Clum A."/>
            <person name="Copeland A."/>
            <person name="Grisel N."/>
            <person name="Haridas S."/>
            <person name="Kipfer T."/>
            <person name="LaButti K."/>
            <person name="Lindquist E."/>
            <person name="Lipzen A."/>
            <person name="Maire R."/>
            <person name="Meier B."/>
            <person name="Mihaltcheva S."/>
            <person name="Molinier V."/>
            <person name="Murat C."/>
            <person name="Poggeler S."/>
            <person name="Quandt C.A."/>
            <person name="Sperisen C."/>
            <person name="Tritt A."/>
            <person name="Tisserant E."/>
            <person name="Crous P.W."/>
            <person name="Henrissat B."/>
            <person name="Nehls U."/>
            <person name="Egli S."/>
            <person name="Spatafora J.W."/>
            <person name="Grigoriev I.V."/>
            <person name="Martin F.M."/>
        </authorList>
    </citation>
    <scope>NUCLEOTIDE SEQUENCE [LARGE SCALE GENOMIC DNA]</scope>
    <source>
        <strain evidence="2 3">CBS 459.81</strain>
    </source>
</reference>
<proteinExistence type="predicted"/>